<dbReference type="OrthoDB" id="2410210at2759"/>
<sequence>MDGRALTVKVAHGFVILALLAVFSNNLYSLIKNVNVVTQSFTVQRKTSLVPPAMTFCITRQVAYSFTLELYGKVVATGSTPADYLSTYNNETVELTGLTNVVYKCWIIKSANDSAVIVNPSPNPNADDMRFNYTRIFDTPGRFQPADPIVLNVFDPLKQETNFAVRTLLLLDADANRAISFTRTESVYLNKTITNDITYNIIDEFRDNNTMTTPNNATSSIRISPASFDVSIVTDVVLIDPWTVVILSVTLLGVLFNFYFVLVGRGRYRPWGFINYILRYFPIEHIKERGGELSTQEEGLKSDTNMNFSEKVNEPSISEILRIYLDKSELAKYER</sequence>
<proteinExistence type="predicted"/>
<accession>A0A9N8VS32</accession>
<keyword evidence="1" id="KW-0472">Membrane</keyword>
<protein>
    <submittedName>
        <fullName evidence="2">3941_t:CDS:1</fullName>
    </submittedName>
</protein>
<dbReference type="Proteomes" id="UP000789405">
    <property type="component" value="Unassembled WGS sequence"/>
</dbReference>
<keyword evidence="1" id="KW-0812">Transmembrane</keyword>
<evidence type="ECO:0000256" key="1">
    <source>
        <dbReference type="SAM" id="Phobius"/>
    </source>
</evidence>
<comment type="caution">
    <text evidence="2">The sequence shown here is derived from an EMBL/GenBank/DDBJ whole genome shotgun (WGS) entry which is preliminary data.</text>
</comment>
<keyword evidence="1" id="KW-1133">Transmembrane helix</keyword>
<feature type="transmembrane region" description="Helical" evidence="1">
    <location>
        <begin position="242"/>
        <end position="262"/>
    </location>
</feature>
<gene>
    <name evidence="2" type="ORF">DERYTH_LOCUS864</name>
</gene>
<dbReference type="AlphaFoldDB" id="A0A9N8VS32"/>
<keyword evidence="3" id="KW-1185">Reference proteome</keyword>
<reference evidence="2" key="1">
    <citation type="submission" date="2021-06" db="EMBL/GenBank/DDBJ databases">
        <authorList>
            <person name="Kallberg Y."/>
            <person name="Tangrot J."/>
            <person name="Rosling A."/>
        </authorList>
    </citation>
    <scope>NUCLEOTIDE SEQUENCE</scope>
    <source>
        <strain evidence="2">MA453B</strain>
    </source>
</reference>
<organism evidence="2 3">
    <name type="scientific">Dentiscutata erythropus</name>
    <dbReference type="NCBI Taxonomy" id="1348616"/>
    <lineage>
        <taxon>Eukaryota</taxon>
        <taxon>Fungi</taxon>
        <taxon>Fungi incertae sedis</taxon>
        <taxon>Mucoromycota</taxon>
        <taxon>Glomeromycotina</taxon>
        <taxon>Glomeromycetes</taxon>
        <taxon>Diversisporales</taxon>
        <taxon>Gigasporaceae</taxon>
        <taxon>Dentiscutata</taxon>
    </lineage>
</organism>
<name>A0A9N8VS32_9GLOM</name>
<dbReference type="EMBL" id="CAJVPY010000209">
    <property type="protein sequence ID" value="CAG8457965.1"/>
    <property type="molecule type" value="Genomic_DNA"/>
</dbReference>
<evidence type="ECO:0000313" key="2">
    <source>
        <dbReference type="EMBL" id="CAG8457965.1"/>
    </source>
</evidence>
<evidence type="ECO:0000313" key="3">
    <source>
        <dbReference type="Proteomes" id="UP000789405"/>
    </source>
</evidence>